<keyword evidence="2" id="KW-0472">Membrane</keyword>
<evidence type="ECO:0000256" key="1">
    <source>
        <dbReference type="ARBA" id="ARBA00022729"/>
    </source>
</evidence>
<evidence type="ECO:0000256" key="3">
    <source>
        <dbReference type="ARBA" id="ARBA00023139"/>
    </source>
</evidence>
<name>A0A553URY1_9DEIO</name>
<accession>A0A553URY1</accession>
<dbReference type="InterPro" id="IPR018660">
    <property type="entry name" value="MliC"/>
</dbReference>
<comment type="caution">
    <text evidence="6">The sequence shown here is derived from an EMBL/GenBank/DDBJ whole genome shotgun (WGS) entry which is preliminary data.</text>
</comment>
<dbReference type="InterPro" id="IPR036328">
    <property type="entry name" value="MliC_sf"/>
</dbReference>
<proteinExistence type="predicted"/>
<dbReference type="Gene3D" id="2.40.128.200">
    <property type="match status" value="1"/>
</dbReference>
<feature type="domain" description="C-type lysozyme inhibitor" evidence="5">
    <location>
        <begin position="166"/>
        <end position="243"/>
    </location>
</feature>
<sequence>MNSSVANWQAGIERGFSDGGGETRATLRSMKRVLLAVLGLCSSWAVAGGGGQPPAPHASPRSVPVLIFNFKPGDEITNGPFLCADGQAVFAEALPDALRLTRRGEILTLPKLTKPNQYGKDGVSWVNTGPDSAELTLGRTQPVKCYAPQSGDVYAQSLNLGVAQPYRCAGGEELWVSPVQIQALKMGTLSMVVLSQSHSGQAPVTTLLPQVRSASGIKYQSSQWTWVTNGREGRLERQGKTAVQQCQAEIK</sequence>
<keyword evidence="4" id="KW-0449">Lipoprotein</keyword>
<dbReference type="EMBL" id="VKDB01000015">
    <property type="protein sequence ID" value="TSA82980.1"/>
    <property type="molecule type" value="Genomic_DNA"/>
</dbReference>
<dbReference type="Proteomes" id="UP000316092">
    <property type="component" value="Unassembled WGS sequence"/>
</dbReference>
<evidence type="ECO:0000256" key="2">
    <source>
        <dbReference type="ARBA" id="ARBA00023136"/>
    </source>
</evidence>
<protein>
    <submittedName>
        <fullName evidence="6">Lysozyme inhibitor</fullName>
    </submittedName>
</protein>
<keyword evidence="7" id="KW-1185">Reference proteome</keyword>
<evidence type="ECO:0000313" key="6">
    <source>
        <dbReference type="EMBL" id="TSA82980.1"/>
    </source>
</evidence>
<evidence type="ECO:0000259" key="5">
    <source>
        <dbReference type="Pfam" id="PF09864"/>
    </source>
</evidence>
<dbReference type="Pfam" id="PF09864">
    <property type="entry name" value="MliC"/>
    <property type="match status" value="1"/>
</dbReference>
<gene>
    <name evidence="6" type="ORF">FNU79_12725</name>
</gene>
<dbReference type="AlphaFoldDB" id="A0A553URY1"/>
<evidence type="ECO:0000313" key="7">
    <source>
        <dbReference type="Proteomes" id="UP000316092"/>
    </source>
</evidence>
<dbReference type="SUPFAM" id="SSF141488">
    <property type="entry name" value="YdhA-like"/>
    <property type="match status" value="1"/>
</dbReference>
<keyword evidence="1" id="KW-0732">Signal</keyword>
<evidence type="ECO:0000256" key="4">
    <source>
        <dbReference type="ARBA" id="ARBA00023288"/>
    </source>
</evidence>
<reference evidence="6 7" key="1">
    <citation type="submission" date="2019-07" db="EMBL/GenBank/DDBJ databases">
        <title>Deinococcus detaillus sp. nov., isolated from humus soil in Antarctica.</title>
        <authorList>
            <person name="Zhang K."/>
        </authorList>
    </citation>
    <scope>NUCLEOTIDE SEQUENCE [LARGE SCALE GENOMIC DNA]</scope>
    <source>
        <strain evidence="6 7">H1</strain>
    </source>
</reference>
<dbReference type="OrthoDB" id="5588236at2"/>
<organism evidence="6 7">
    <name type="scientific">Deinococcus detaillensis</name>
    <dbReference type="NCBI Taxonomy" id="2592048"/>
    <lineage>
        <taxon>Bacteria</taxon>
        <taxon>Thermotogati</taxon>
        <taxon>Deinococcota</taxon>
        <taxon>Deinococci</taxon>
        <taxon>Deinococcales</taxon>
        <taxon>Deinococcaceae</taxon>
        <taxon>Deinococcus</taxon>
    </lineage>
</organism>
<keyword evidence="3" id="KW-0564">Palmitate</keyword>